<comment type="caution">
    <text evidence="5">The sequence shown here is derived from an EMBL/GenBank/DDBJ whole genome shotgun (WGS) entry which is preliminary data.</text>
</comment>
<dbReference type="Pfam" id="PF02779">
    <property type="entry name" value="Transket_pyr"/>
    <property type="match status" value="1"/>
</dbReference>
<dbReference type="FunFam" id="3.40.50.970:FF:000129">
    <property type="entry name" value="Transketolase"/>
    <property type="match status" value="1"/>
</dbReference>
<evidence type="ECO:0000256" key="1">
    <source>
        <dbReference type="ARBA" id="ARBA00001964"/>
    </source>
</evidence>
<comment type="similarity">
    <text evidence="2">Belongs to the transketolase family.</text>
</comment>
<reference evidence="5" key="1">
    <citation type="submission" date="2020-04" db="EMBL/GenBank/DDBJ databases">
        <title>Deep metagenomics examines the oral microbiome during advanced dental caries in children, revealing novel taxa and co-occurrences with host molecules.</title>
        <authorList>
            <person name="Baker J.L."/>
            <person name="Morton J.T."/>
            <person name="Dinis M."/>
            <person name="Alvarez R."/>
            <person name="Tran N.C."/>
            <person name="Knight R."/>
            <person name="Edlund A."/>
        </authorList>
    </citation>
    <scope>NUCLEOTIDE SEQUENCE</scope>
    <source>
        <strain evidence="5">JCVI_32_bin.14</strain>
    </source>
</reference>
<keyword evidence="3" id="KW-0808">Transferase</keyword>
<dbReference type="PROSITE" id="PS00802">
    <property type="entry name" value="TRANSKETOLASE_2"/>
    <property type="match status" value="1"/>
</dbReference>
<evidence type="ECO:0000313" key="6">
    <source>
        <dbReference type="Proteomes" id="UP000757890"/>
    </source>
</evidence>
<dbReference type="SUPFAM" id="SSF52518">
    <property type="entry name" value="Thiamin diphosphate-binding fold (THDP-binding)"/>
    <property type="match status" value="1"/>
</dbReference>
<dbReference type="GO" id="GO:0016740">
    <property type="term" value="F:transferase activity"/>
    <property type="evidence" value="ECO:0007669"/>
    <property type="project" value="UniProtKB-KW"/>
</dbReference>
<dbReference type="InterPro" id="IPR020826">
    <property type="entry name" value="Transketolase_BS"/>
</dbReference>
<proteinExistence type="inferred from homology"/>
<name>A0A930BB18_9FIRM</name>
<dbReference type="InterPro" id="IPR033248">
    <property type="entry name" value="Transketolase_C"/>
</dbReference>
<dbReference type="RefSeq" id="WP_227137007.1">
    <property type="nucleotide sequence ID" value="NZ_CATVTA010000001.1"/>
</dbReference>
<dbReference type="Gene3D" id="3.40.50.920">
    <property type="match status" value="1"/>
</dbReference>
<keyword evidence="4" id="KW-0786">Thiamine pyrophosphate</keyword>
<evidence type="ECO:0000256" key="3">
    <source>
        <dbReference type="ARBA" id="ARBA00022679"/>
    </source>
</evidence>
<evidence type="ECO:0000256" key="4">
    <source>
        <dbReference type="ARBA" id="ARBA00023052"/>
    </source>
</evidence>
<dbReference type="PANTHER" id="PTHR43825">
    <property type="entry name" value="PYRUVATE DEHYDROGENASE E1 COMPONENT"/>
    <property type="match status" value="1"/>
</dbReference>
<dbReference type="PANTHER" id="PTHR43825:SF1">
    <property type="entry name" value="TRANSKETOLASE-LIKE PYRIMIDINE-BINDING DOMAIN-CONTAINING PROTEIN"/>
    <property type="match status" value="1"/>
</dbReference>
<dbReference type="InterPro" id="IPR029061">
    <property type="entry name" value="THDP-binding"/>
</dbReference>
<accession>A0A930BB18</accession>
<dbReference type="Proteomes" id="UP000757890">
    <property type="component" value="Unassembled WGS sequence"/>
</dbReference>
<sequence length="310" mass="33013">MGKATRDAYGETLKRLGSTHPDIVVLDADLSESTKTSIFAKKFPDRFFDTGIAEENMIGIAAGLATTGKVPFASTFAVFGAGRAYEQIRNSICYPNLNVKIAVTHAGLTVGEDGATHQMLEDIALMRALPNMTVIVPADAAETEAAVRWAADYNGPVYIRMGRAKCDDIMDPKVIFSPGKSVVLKDGHDVAIVACGIMVSKALRAAESLEGKGVSARVINLSSIKPIDVKTIIKAAKDTGAILTCEEHTIMGGLGSAVAEVVCKNNPVPMGMVGTEDTFGESGKAEDLLEKYGLTVKHIEEEAIRLLERK</sequence>
<dbReference type="CDD" id="cd07033">
    <property type="entry name" value="TPP_PYR_DXS_TK_like"/>
    <property type="match status" value="1"/>
</dbReference>
<dbReference type="InterPro" id="IPR005475">
    <property type="entry name" value="Transketolase-like_Pyr-bd"/>
</dbReference>
<dbReference type="SMART" id="SM00861">
    <property type="entry name" value="Transket_pyr"/>
    <property type="match status" value="1"/>
</dbReference>
<gene>
    <name evidence="5" type="ORF">HXL70_01730</name>
</gene>
<evidence type="ECO:0000256" key="2">
    <source>
        <dbReference type="ARBA" id="ARBA00007131"/>
    </source>
</evidence>
<dbReference type="InterPro" id="IPR051157">
    <property type="entry name" value="PDH/Transketolase"/>
</dbReference>
<dbReference type="AlphaFoldDB" id="A0A930BB18"/>
<protein>
    <submittedName>
        <fullName evidence="5">Transketolase family protein</fullName>
    </submittedName>
</protein>
<dbReference type="Gene3D" id="3.40.50.970">
    <property type="match status" value="1"/>
</dbReference>
<evidence type="ECO:0000313" key="5">
    <source>
        <dbReference type="EMBL" id="MBF1128759.1"/>
    </source>
</evidence>
<dbReference type="EMBL" id="JABZMK010000002">
    <property type="protein sequence ID" value="MBF1128759.1"/>
    <property type="molecule type" value="Genomic_DNA"/>
</dbReference>
<dbReference type="SUPFAM" id="SSF52922">
    <property type="entry name" value="TK C-terminal domain-like"/>
    <property type="match status" value="1"/>
</dbReference>
<dbReference type="InterPro" id="IPR009014">
    <property type="entry name" value="Transketo_C/PFOR_II"/>
</dbReference>
<organism evidence="5 6">
    <name type="scientific">Dialister invisus</name>
    <dbReference type="NCBI Taxonomy" id="218538"/>
    <lineage>
        <taxon>Bacteria</taxon>
        <taxon>Bacillati</taxon>
        <taxon>Bacillota</taxon>
        <taxon>Negativicutes</taxon>
        <taxon>Veillonellales</taxon>
        <taxon>Veillonellaceae</taxon>
        <taxon>Dialister</taxon>
    </lineage>
</organism>
<comment type="cofactor">
    <cofactor evidence="1">
        <name>thiamine diphosphate</name>
        <dbReference type="ChEBI" id="CHEBI:58937"/>
    </cofactor>
</comment>
<dbReference type="Pfam" id="PF02780">
    <property type="entry name" value="Transketolase_C"/>
    <property type="match status" value="1"/>
</dbReference>